<keyword evidence="4 7" id="KW-0378">Hydrolase</keyword>
<evidence type="ECO:0000256" key="5">
    <source>
        <dbReference type="ARBA" id="ARBA00022842"/>
    </source>
</evidence>
<proteinExistence type="inferred from homology"/>
<dbReference type="Pfam" id="PF01850">
    <property type="entry name" value="PIN"/>
    <property type="match status" value="1"/>
</dbReference>
<dbReference type="InterPro" id="IPR029060">
    <property type="entry name" value="PIN-like_dom_sf"/>
</dbReference>
<evidence type="ECO:0000256" key="3">
    <source>
        <dbReference type="ARBA" id="ARBA00022723"/>
    </source>
</evidence>
<dbReference type="InterPro" id="IPR044153">
    <property type="entry name" value="PIN_Pae0151-like"/>
</dbReference>
<dbReference type="InterPro" id="IPR002716">
    <property type="entry name" value="PIN_dom"/>
</dbReference>
<evidence type="ECO:0000313" key="7">
    <source>
        <dbReference type="EMBL" id="SUS06125.1"/>
    </source>
</evidence>
<dbReference type="InterPro" id="IPR022907">
    <property type="entry name" value="VapC_family"/>
</dbReference>
<dbReference type="GO" id="GO:0046872">
    <property type="term" value="F:metal ion binding"/>
    <property type="evidence" value="ECO:0007669"/>
    <property type="project" value="UniProtKB-KW"/>
</dbReference>
<gene>
    <name evidence="7" type="primary">vapC</name>
    <name evidence="7" type="ORF">DF3PB_2430003</name>
</gene>
<dbReference type="Gene3D" id="3.40.50.1010">
    <property type="entry name" value="5'-nuclease"/>
    <property type="match status" value="1"/>
</dbReference>
<protein>
    <submittedName>
        <fullName evidence="7">Ribonuclease VapC</fullName>
        <ecNumber evidence="7">3.1.-.-</ecNumber>
    </submittedName>
</protein>
<evidence type="ECO:0000256" key="1">
    <source>
        <dbReference type="ARBA" id="ARBA00022649"/>
    </source>
</evidence>
<dbReference type="GO" id="GO:0016787">
    <property type="term" value="F:hydrolase activity"/>
    <property type="evidence" value="ECO:0007669"/>
    <property type="project" value="UniProtKB-KW"/>
</dbReference>
<keyword evidence="3" id="KW-0479">Metal-binding</keyword>
<dbReference type="PANTHER" id="PTHR35901">
    <property type="entry name" value="RIBONUCLEASE VAPC3"/>
    <property type="match status" value="1"/>
</dbReference>
<dbReference type="HAMAP" id="MF_00265">
    <property type="entry name" value="VapC_Nob1"/>
    <property type="match status" value="1"/>
</dbReference>
<reference evidence="7" key="1">
    <citation type="submission" date="2018-07" db="EMBL/GenBank/DDBJ databases">
        <authorList>
            <person name="Quirk P.G."/>
            <person name="Krulwich T.A."/>
        </authorList>
    </citation>
    <scope>NUCLEOTIDE SEQUENCE</scope>
</reference>
<evidence type="ECO:0000259" key="6">
    <source>
        <dbReference type="Pfam" id="PF01850"/>
    </source>
</evidence>
<evidence type="ECO:0000256" key="4">
    <source>
        <dbReference type="ARBA" id="ARBA00022801"/>
    </source>
</evidence>
<dbReference type="AlphaFoldDB" id="A0A380TCE1"/>
<dbReference type="PANTHER" id="PTHR35901:SF1">
    <property type="entry name" value="EXONUCLEASE VAPC9"/>
    <property type="match status" value="1"/>
</dbReference>
<dbReference type="SUPFAM" id="SSF88723">
    <property type="entry name" value="PIN domain-like"/>
    <property type="match status" value="1"/>
</dbReference>
<dbReference type="EMBL" id="UIDG01000161">
    <property type="protein sequence ID" value="SUS06125.1"/>
    <property type="molecule type" value="Genomic_DNA"/>
</dbReference>
<keyword evidence="1" id="KW-1277">Toxin-antitoxin system</keyword>
<name>A0A380TCE1_9ZZZZ</name>
<keyword evidence="2" id="KW-0540">Nuclease</keyword>
<dbReference type="EC" id="3.1.-.-" evidence="7"/>
<feature type="domain" description="PIN" evidence="6">
    <location>
        <begin position="4"/>
        <end position="124"/>
    </location>
</feature>
<sequence>MIGYVVDASVAVKWLVTEPFSDQAVRLLDADLTLIAPELLFAEAANALWALCRRGDIDKADFAEAIEVLKAAPVARPASMRQLTASASRLAIDLGHPVYDCFYLALSVQEHYPVVTADRRFHDLVRAHPYLADRIIHLQDIR</sequence>
<dbReference type="InterPro" id="IPR051619">
    <property type="entry name" value="TypeII_TA_RNase_PINc/VapC"/>
</dbReference>
<evidence type="ECO:0000256" key="2">
    <source>
        <dbReference type="ARBA" id="ARBA00022722"/>
    </source>
</evidence>
<organism evidence="7">
    <name type="scientific">metagenome</name>
    <dbReference type="NCBI Taxonomy" id="256318"/>
    <lineage>
        <taxon>unclassified sequences</taxon>
        <taxon>metagenomes</taxon>
    </lineage>
</organism>
<accession>A0A380TCE1</accession>
<dbReference type="GO" id="GO:0004540">
    <property type="term" value="F:RNA nuclease activity"/>
    <property type="evidence" value="ECO:0007669"/>
    <property type="project" value="InterPro"/>
</dbReference>
<dbReference type="CDD" id="cd09873">
    <property type="entry name" value="PIN_Pae0151-like"/>
    <property type="match status" value="1"/>
</dbReference>
<keyword evidence="5" id="KW-0460">Magnesium</keyword>